<dbReference type="Proteomes" id="UP000321379">
    <property type="component" value="Unassembled WGS sequence"/>
</dbReference>
<feature type="domain" description="Methyltransferase type 11" evidence="1">
    <location>
        <begin position="47"/>
        <end position="124"/>
    </location>
</feature>
<sequence length="265" mass="28758">MTDRYSDGSAGDADYSRIGEGYALIRRPDPRIAARILEALGDARTVLNVGAGAGSYEPVDRAVTAVEPSASMRAQRPAWLTPAIDALSDHLPFDDDSFDASMASVTVHQWPDLAAGLSEMRRVTTGPVVILTFDPAPPVHWWLMDYAPELFEIESRRMPSIPSIVAALGGDTTVETVLLPRDCVDGFAQSFFARPERLLEPEVRRATSAWSFVPAAAVERFVRELGSDLASGAWDARYGEFRGLTEFDGGLRLVVGRRAPGQPPG</sequence>
<dbReference type="Gene3D" id="3.40.50.150">
    <property type="entry name" value="Vaccinia Virus protein VP39"/>
    <property type="match status" value="1"/>
</dbReference>
<name>A0A5C8UYS9_9MICO</name>
<dbReference type="GO" id="GO:0008757">
    <property type="term" value="F:S-adenosylmethionine-dependent methyltransferase activity"/>
    <property type="evidence" value="ECO:0007669"/>
    <property type="project" value="InterPro"/>
</dbReference>
<evidence type="ECO:0000313" key="2">
    <source>
        <dbReference type="EMBL" id="TXN32829.1"/>
    </source>
</evidence>
<dbReference type="AlphaFoldDB" id="A0A5C8UYS9"/>
<dbReference type="GO" id="GO:0032259">
    <property type="term" value="P:methylation"/>
    <property type="evidence" value="ECO:0007669"/>
    <property type="project" value="UniProtKB-KW"/>
</dbReference>
<organism evidence="2 3">
    <name type="scientific">Lacisediminihabitans profunda</name>
    <dbReference type="NCBI Taxonomy" id="2594790"/>
    <lineage>
        <taxon>Bacteria</taxon>
        <taxon>Bacillati</taxon>
        <taxon>Actinomycetota</taxon>
        <taxon>Actinomycetes</taxon>
        <taxon>Micrococcales</taxon>
        <taxon>Microbacteriaceae</taxon>
        <taxon>Lacisediminihabitans</taxon>
    </lineage>
</organism>
<dbReference type="Pfam" id="PF08241">
    <property type="entry name" value="Methyltransf_11"/>
    <property type="match status" value="1"/>
</dbReference>
<gene>
    <name evidence="2" type="ORF">FVP33_00220</name>
</gene>
<dbReference type="InterPro" id="IPR013216">
    <property type="entry name" value="Methyltransf_11"/>
</dbReference>
<protein>
    <submittedName>
        <fullName evidence="2">Methyltransferase domain-containing protein</fullName>
    </submittedName>
</protein>
<dbReference type="SUPFAM" id="SSF53335">
    <property type="entry name" value="S-adenosyl-L-methionine-dependent methyltransferases"/>
    <property type="match status" value="1"/>
</dbReference>
<evidence type="ECO:0000259" key="1">
    <source>
        <dbReference type="Pfam" id="PF08241"/>
    </source>
</evidence>
<comment type="caution">
    <text evidence="2">The sequence shown here is derived from an EMBL/GenBank/DDBJ whole genome shotgun (WGS) entry which is preliminary data.</text>
</comment>
<proteinExistence type="predicted"/>
<reference evidence="2 3" key="1">
    <citation type="submission" date="2019-08" db="EMBL/GenBank/DDBJ databases">
        <title>Bacterial whole genome sequence for Glaciihabitans sp. CHu50b-6-2.</title>
        <authorList>
            <person name="Jin L."/>
        </authorList>
    </citation>
    <scope>NUCLEOTIDE SEQUENCE [LARGE SCALE GENOMIC DNA]</scope>
    <source>
        <strain evidence="2 3">CHu50b-6-2</strain>
    </source>
</reference>
<dbReference type="RefSeq" id="WP_147781631.1">
    <property type="nucleotide sequence ID" value="NZ_VRMG01000001.1"/>
</dbReference>
<keyword evidence="2" id="KW-0489">Methyltransferase</keyword>
<dbReference type="InterPro" id="IPR029063">
    <property type="entry name" value="SAM-dependent_MTases_sf"/>
</dbReference>
<dbReference type="EMBL" id="VRMG01000001">
    <property type="protein sequence ID" value="TXN32829.1"/>
    <property type="molecule type" value="Genomic_DNA"/>
</dbReference>
<keyword evidence="3" id="KW-1185">Reference proteome</keyword>
<accession>A0A5C8UYS9</accession>
<evidence type="ECO:0000313" key="3">
    <source>
        <dbReference type="Proteomes" id="UP000321379"/>
    </source>
</evidence>
<keyword evidence="2" id="KW-0808">Transferase</keyword>